<dbReference type="InterPro" id="IPR051907">
    <property type="entry name" value="DoxX-like_oxidoreductase"/>
</dbReference>
<protein>
    <submittedName>
        <fullName evidence="8">DoxX family protein</fullName>
    </submittedName>
</protein>
<keyword evidence="4 7" id="KW-0812">Transmembrane</keyword>
<evidence type="ECO:0000256" key="2">
    <source>
        <dbReference type="ARBA" id="ARBA00006679"/>
    </source>
</evidence>
<proteinExistence type="inferred from homology"/>
<feature type="transmembrane region" description="Helical" evidence="7">
    <location>
        <begin position="97"/>
        <end position="122"/>
    </location>
</feature>
<keyword evidence="9" id="KW-1185">Reference proteome</keyword>
<evidence type="ECO:0000256" key="7">
    <source>
        <dbReference type="SAM" id="Phobius"/>
    </source>
</evidence>
<evidence type="ECO:0000256" key="5">
    <source>
        <dbReference type="ARBA" id="ARBA00022989"/>
    </source>
</evidence>
<evidence type="ECO:0000313" key="9">
    <source>
        <dbReference type="Proteomes" id="UP001208938"/>
    </source>
</evidence>
<evidence type="ECO:0000256" key="6">
    <source>
        <dbReference type="ARBA" id="ARBA00023136"/>
    </source>
</evidence>
<evidence type="ECO:0000256" key="4">
    <source>
        <dbReference type="ARBA" id="ARBA00022692"/>
    </source>
</evidence>
<dbReference type="Pfam" id="PF07681">
    <property type="entry name" value="DoxX"/>
    <property type="match status" value="1"/>
</dbReference>
<keyword evidence="6 7" id="KW-0472">Membrane</keyword>
<comment type="caution">
    <text evidence="8">The sequence shown here is derived from an EMBL/GenBank/DDBJ whole genome shotgun (WGS) entry which is preliminary data.</text>
</comment>
<evidence type="ECO:0000256" key="1">
    <source>
        <dbReference type="ARBA" id="ARBA00004651"/>
    </source>
</evidence>
<dbReference type="EMBL" id="JAPDFL010000001">
    <property type="protein sequence ID" value="MCW1932168.1"/>
    <property type="molecule type" value="Genomic_DNA"/>
</dbReference>
<organism evidence="8 9">
    <name type="scientific">Pararhodobacter zhoushanensis</name>
    <dbReference type="NCBI Taxonomy" id="2479545"/>
    <lineage>
        <taxon>Bacteria</taxon>
        <taxon>Pseudomonadati</taxon>
        <taxon>Pseudomonadota</taxon>
        <taxon>Alphaproteobacteria</taxon>
        <taxon>Rhodobacterales</taxon>
        <taxon>Paracoccaceae</taxon>
        <taxon>Pararhodobacter</taxon>
    </lineage>
</organism>
<comment type="similarity">
    <text evidence="2">Belongs to the DoxX family.</text>
</comment>
<dbReference type="PANTHER" id="PTHR33452:SF1">
    <property type="entry name" value="INNER MEMBRANE PROTEIN YPHA-RELATED"/>
    <property type="match status" value="1"/>
</dbReference>
<evidence type="ECO:0000256" key="3">
    <source>
        <dbReference type="ARBA" id="ARBA00022475"/>
    </source>
</evidence>
<reference evidence="8 9" key="1">
    <citation type="submission" date="2022-10" db="EMBL/GenBank/DDBJ databases">
        <title>Pararhodobacter sp. nov., isolated from marine algae.</title>
        <authorList>
            <person name="Choi B.J."/>
            <person name="Kim J.M."/>
            <person name="Lee J.K."/>
            <person name="Choi D.G."/>
            <person name="Jeon C.O."/>
        </authorList>
    </citation>
    <scope>NUCLEOTIDE SEQUENCE [LARGE SCALE GENOMIC DNA]</scope>
    <source>
        <strain evidence="8 9">ZQ420</strain>
    </source>
</reference>
<dbReference type="RefSeq" id="WP_264505204.1">
    <property type="nucleotide sequence ID" value="NZ_JAPDFL010000001.1"/>
</dbReference>
<dbReference type="Proteomes" id="UP001208938">
    <property type="component" value="Unassembled WGS sequence"/>
</dbReference>
<dbReference type="PANTHER" id="PTHR33452">
    <property type="entry name" value="OXIDOREDUCTASE CATD-RELATED"/>
    <property type="match status" value="1"/>
</dbReference>
<evidence type="ECO:0000313" key="8">
    <source>
        <dbReference type="EMBL" id="MCW1932168.1"/>
    </source>
</evidence>
<accession>A0ABT3GX88</accession>
<dbReference type="InterPro" id="IPR032808">
    <property type="entry name" value="DoxX"/>
</dbReference>
<keyword evidence="3" id="KW-1003">Cell membrane</keyword>
<name>A0ABT3GX88_9RHOB</name>
<keyword evidence="5 7" id="KW-1133">Transmembrane helix</keyword>
<sequence>MTETTLSAPGAAPATGLRPRIRALNALAGRLMPKDLVQLAARLFVGIVFWQSARTKVDGFMIKDQTYYLFENIYNIPLIPANWAAVMATIGEHSLSVLIILGLASRFSAAGLLVMTAVIEIFVFPEAWVLHGTWAASLLAVLAYGPGRLSLDHLLKLDS</sequence>
<feature type="transmembrane region" description="Helical" evidence="7">
    <location>
        <begin position="128"/>
        <end position="147"/>
    </location>
</feature>
<comment type="subcellular location">
    <subcellularLocation>
        <location evidence="1">Cell membrane</location>
        <topology evidence="1">Multi-pass membrane protein</topology>
    </subcellularLocation>
</comment>
<gene>
    <name evidence="8" type="ORF">OKW52_07815</name>
</gene>